<feature type="domain" description="Phospholipase D N-terminal" evidence="2">
    <location>
        <begin position="4"/>
        <end position="100"/>
    </location>
</feature>
<dbReference type="InterPro" id="IPR032093">
    <property type="entry name" value="PhoD_N"/>
</dbReference>
<sequence length="519" mass="57336">MFQHGIASGDPLPTAVVLWTRVSPTKEATPGSGRGPRTTVRWTVATDARMRSVVSSGTTTTTAALDHTVKVDVRGLRPATTYHYRFSVGKVTSAVGTTRTAPAPTARPARLRFGVVSCANYEAGFFSAYRHLAGHRLDAVLHLGDYLYEYATGTYAMGQANAVVRKNDPPHEIVTLSDYRRRHALYKRDPDLQALHRRVPFICTWDDHESANDAFSTGAENHDPATQGSWSARRRAAYRAYDEWMPVRLSGTAKVGDGSQIYRRFTFGRLAELSMLDLRTYRNAPGGTFTQVPNRDAASRSIAGPEQLGWLEKGLATTESQWKLVGNPVMIAPVRVPPLPNRIRDAIEDTEGLLPAEGVAYNTDQWDGYTAERRRVLEFLADHNVTDTVFLTGDIHSGWACDLPTNAGLYPLSTTVATELVCTSVTSNNLKDILGVPPRTLSTLVETAIFGANRHVRYLDFDSHGYSILDVTPARIQMDWYAISDRARKDATSQWVQSWEVPASSQRVRQAQRPSEGAA</sequence>
<protein>
    <submittedName>
        <fullName evidence="3">Alkaline phosphatase D family protein</fullName>
    </submittedName>
</protein>
<accession>A0ABN2VQ90</accession>
<evidence type="ECO:0000259" key="2">
    <source>
        <dbReference type="Pfam" id="PF16655"/>
    </source>
</evidence>
<dbReference type="EMBL" id="BAAAPY010000001">
    <property type="protein sequence ID" value="GAA2068349.1"/>
    <property type="molecule type" value="Genomic_DNA"/>
</dbReference>
<comment type="caution">
    <text evidence="3">The sequence shown here is derived from an EMBL/GenBank/DDBJ whole genome shotgun (WGS) entry which is preliminary data.</text>
</comment>
<evidence type="ECO:0000313" key="3">
    <source>
        <dbReference type="EMBL" id="GAA2068349.1"/>
    </source>
</evidence>
<dbReference type="Gene3D" id="3.60.21.70">
    <property type="entry name" value="PhoD-like phosphatase"/>
    <property type="match status" value="1"/>
</dbReference>
<dbReference type="PANTHER" id="PTHR43606">
    <property type="entry name" value="PHOSPHATASE, PUTATIVE (AFU_ORTHOLOGUE AFUA_6G08710)-RELATED"/>
    <property type="match status" value="1"/>
</dbReference>
<dbReference type="InterPro" id="IPR029052">
    <property type="entry name" value="Metallo-depent_PP-like"/>
</dbReference>
<dbReference type="Pfam" id="PF09423">
    <property type="entry name" value="PhoD"/>
    <property type="match status" value="1"/>
</dbReference>
<feature type="domain" description="PhoD-like phosphatase metallophosphatase" evidence="1">
    <location>
        <begin position="113"/>
        <end position="480"/>
    </location>
</feature>
<dbReference type="RefSeq" id="WP_344322823.1">
    <property type="nucleotide sequence ID" value="NZ_BAAAPY010000001.1"/>
</dbReference>
<evidence type="ECO:0000313" key="4">
    <source>
        <dbReference type="Proteomes" id="UP001501480"/>
    </source>
</evidence>
<reference evidence="3 4" key="1">
    <citation type="journal article" date="2019" name="Int. J. Syst. Evol. Microbiol.">
        <title>The Global Catalogue of Microorganisms (GCM) 10K type strain sequencing project: providing services to taxonomists for standard genome sequencing and annotation.</title>
        <authorList>
            <consortium name="The Broad Institute Genomics Platform"/>
            <consortium name="The Broad Institute Genome Sequencing Center for Infectious Disease"/>
            <person name="Wu L."/>
            <person name="Ma J."/>
        </authorList>
    </citation>
    <scope>NUCLEOTIDE SEQUENCE [LARGE SCALE GENOMIC DNA]</scope>
    <source>
        <strain evidence="3 4">JCM 15749</strain>
    </source>
</reference>
<dbReference type="PANTHER" id="PTHR43606:SF2">
    <property type="entry name" value="ALKALINE PHOSPHATASE FAMILY PROTEIN (AFU_ORTHOLOGUE AFUA_5G03860)"/>
    <property type="match status" value="1"/>
</dbReference>
<dbReference type="Pfam" id="PF16655">
    <property type="entry name" value="PhoD_N"/>
    <property type="match status" value="1"/>
</dbReference>
<evidence type="ECO:0000259" key="1">
    <source>
        <dbReference type="Pfam" id="PF09423"/>
    </source>
</evidence>
<keyword evidence="4" id="KW-1185">Reference proteome</keyword>
<name>A0ABN2VQ90_9ACTN</name>
<proteinExistence type="predicted"/>
<dbReference type="CDD" id="cd07389">
    <property type="entry name" value="MPP_PhoD"/>
    <property type="match status" value="1"/>
</dbReference>
<organism evidence="3 4">
    <name type="scientific">Aeromicrobium halocynthiae</name>
    <dbReference type="NCBI Taxonomy" id="560557"/>
    <lineage>
        <taxon>Bacteria</taxon>
        <taxon>Bacillati</taxon>
        <taxon>Actinomycetota</taxon>
        <taxon>Actinomycetes</taxon>
        <taxon>Propionibacteriales</taxon>
        <taxon>Nocardioidaceae</taxon>
        <taxon>Aeromicrobium</taxon>
    </lineage>
</organism>
<dbReference type="Proteomes" id="UP001501480">
    <property type="component" value="Unassembled WGS sequence"/>
</dbReference>
<gene>
    <name evidence="3" type="ORF">GCM10009821_00100</name>
</gene>
<dbReference type="SUPFAM" id="SSF56300">
    <property type="entry name" value="Metallo-dependent phosphatases"/>
    <property type="match status" value="1"/>
</dbReference>
<dbReference type="InterPro" id="IPR018946">
    <property type="entry name" value="PhoD-like_MPP"/>
</dbReference>
<dbReference type="InterPro" id="IPR038607">
    <property type="entry name" value="PhoD-like_sf"/>
</dbReference>
<dbReference type="Gene3D" id="2.60.40.380">
    <property type="entry name" value="Purple acid phosphatase-like, N-terminal"/>
    <property type="match status" value="1"/>
</dbReference>
<dbReference type="InterPro" id="IPR052900">
    <property type="entry name" value="Phospholipid_Metab_Enz"/>
</dbReference>